<evidence type="ECO:0000259" key="12">
    <source>
        <dbReference type="PROSITE" id="PS50893"/>
    </source>
</evidence>
<feature type="non-terminal residue" evidence="14">
    <location>
        <position position="1"/>
    </location>
</feature>
<dbReference type="EMBL" id="LGRX02035525">
    <property type="protein sequence ID" value="KAK3234267.1"/>
    <property type="molecule type" value="Genomic_DNA"/>
</dbReference>
<evidence type="ECO:0000256" key="3">
    <source>
        <dbReference type="ARBA" id="ARBA00022448"/>
    </source>
</evidence>
<evidence type="ECO:0000259" key="13">
    <source>
        <dbReference type="PROSITE" id="PS50929"/>
    </source>
</evidence>
<feature type="transmembrane region" description="Helical" evidence="11">
    <location>
        <begin position="202"/>
        <end position="227"/>
    </location>
</feature>
<dbReference type="InterPro" id="IPR003593">
    <property type="entry name" value="AAA+_ATPase"/>
</dbReference>
<keyword evidence="5" id="KW-0677">Repeat</keyword>
<feature type="region of interest" description="Disordered" evidence="10">
    <location>
        <begin position="1"/>
        <end position="37"/>
    </location>
</feature>
<keyword evidence="6" id="KW-0547">Nucleotide-binding</keyword>
<dbReference type="CDD" id="cd18580">
    <property type="entry name" value="ABC_6TM_ABCC_D2"/>
    <property type="match status" value="1"/>
</dbReference>
<dbReference type="FunFam" id="3.40.50.300:FF:000163">
    <property type="entry name" value="Multidrug resistance-associated protein member 4"/>
    <property type="match status" value="1"/>
</dbReference>
<dbReference type="InterPro" id="IPR036640">
    <property type="entry name" value="ABC1_TM_sf"/>
</dbReference>
<dbReference type="PROSITE" id="PS50893">
    <property type="entry name" value="ABC_TRANSPORTER_2"/>
    <property type="match status" value="1"/>
</dbReference>
<dbReference type="InterPro" id="IPR003439">
    <property type="entry name" value="ABC_transporter-like_ATP-bd"/>
</dbReference>
<evidence type="ECO:0000256" key="9">
    <source>
        <dbReference type="ARBA" id="ARBA00023136"/>
    </source>
</evidence>
<evidence type="ECO:0000256" key="4">
    <source>
        <dbReference type="ARBA" id="ARBA00022692"/>
    </source>
</evidence>
<dbReference type="InterPro" id="IPR011527">
    <property type="entry name" value="ABC1_TM_dom"/>
</dbReference>
<dbReference type="SMART" id="SM00382">
    <property type="entry name" value="AAA"/>
    <property type="match status" value="1"/>
</dbReference>
<keyword evidence="3" id="KW-0813">Transport</keyword>
<keyword evidence="9 11" id="KW-0472">Membrane</keyword>
<dbReference type="InterPro" id="IPR017871">
    <property type="entry name" value="ABC_transporter-like_CS"/>
</dbReference>
<feature type="domain" description="ABC transmembrane type-1" evidence="13">
    <location>
        <begin position="76"/>
        <end position="356"/>
    </location>
</feature>
<dbReference type="GO" id="GO:0140359">
    <property type="term" value="F:ABC-type transporter activity"/>
    <property type="evidence" value="ECO:0007669"/>
    <property type="project" value="InterPro"/>
</dbReference>
<reference evidence="14 15" key="1">
    <citation type="journal article" date="2015" name="Genome Biol. Evol.">
        <title>Comparative Genomics of a Bacterivorous Green Alga Reveals Evolutionary Causalities and Consequences of Phago-Mixotrophic Mode of Nutrition.</title>
        <authorList>
            <person name="Burns J.A."/>
            <person name="Paasch A."/>
            <person name="Narechania A."/>
            <person name="Kim E."/>
        </authorList>
    </citation>
    <scope>NUCLEOTIDE SEQUENCE [LARGE SCALE GENOMIC DNA]</scope>
    <source>
        <strain evidence="14 15">PLY_AMNH</strain>
    </source>
</reference>
<dbReference type="PANTHER" id="PTHR24223">
    <property type="entry name" value="ATP-BINDING CASSETTE SUB-FAMILY C"/>
    <property type="match status" value="1"/>
</dbReference>
<dbReference type="SUPFAM" id="SSF90123">
    <property type="entry name" value="ABC transporter transmembrane region"/>
    <property type="match status" value="1"/>
</dbReference>
<keyword evidence="4 11" id="KW-0812">Transmembrane</keyword>
<dbReference type="GO" id="GO:0016887">
    <property type="term" value="F:ATP hydrolysis activity"/>
    <property type="evidence" value="ECO:0007669"/>
    <property type="project" value="InterPro"/>
</dbReference>
<keyword evidence="15" id="KW-1185">Reference proteome</keyword>
<evidence type="ECO:0000313" key="15">
    <source>
        <dbReference type="Proteomes" id="UP001190700"/>
    </source>
</evidence>
<dbReference type="PROSITE" id="PS50929">
    <property type="entry name" value="ABC_TM1F"/>
    <property type="match status" value="1"/>
</dbReference>
<evidence type="ECO:0000256" key="8">
    <source>
        <dbReference type="ARBA" id="ARBA00022989"/>
    </source>
</evidence>
<gene>
    <name evidence="14" type="ORF">CYMTET_55473</name>
</gene>
<comment type="similarity">
    <text evidence="2">Belongs to the ABC transporter superfamily. ABCC family. Conjugate transporter (TC 3.A.1.208) subfamily.</text>
</comment>
<dbReference type="PANTHER" id="PTHR24223:SF443">
    <property type="entry name" value="MULTIDRUG-RESISTANCE LIKE PROTEIN 1, ISOFORM I"/>
    <property type="match status" value="1"/>
</dbReference>
<evidence type="ECO:0000256" key="6">
    <source>
        <dbReference type="ARBA" id="ARBA00022741"/>
    </source>
</evidence>
<dbReference type="SUPFAM" id="SSF52540">
    <property type="entry name" value="P-loop containing nucleoside triphosphate hydrolases"/>
    <property type="match status" value="1"/>
</dbReference>
<dbReference type="InterPro" id="IPR044726">
    <property type="entry name" value="ABCC_6TM_D2"/>
</dbReference>
<feature type="transmembrane region" description="Helical" evidence="11">
    <location>
        <begin position="116"/>
        <end position="143"/>
    </location>
</feature>
<dbReference type="Gene3D" id="1.20.1560.10">
    <property type="entry name" value="ABC transporter type 1, transmembrane domain"/>
    <property type="match status" value="1"/>
</dbReference>
<dbReference type="Gene3D" id="3.40.50.300">
    <property type="entry name" value="P-loop containing nucleotide triphosphate hydrolases"/>
    <property type="match status" value="1"/>
</dbReference>
<evidence type="ECO:0000256" key="11">
    <source>
        <dbReference type="SAM" id="Phobius"/>
    </source>
</evidence>
<evidence type="ECO:0000256" key="7">
    <source>
        <dbReference type="ARBA" id="ARBA00022840"/>
    </source>
</evidence>
<accession>A0AAE0BEQ5</accession>
<name>A0AAE0BEQ5_9CHLO</name>
<evidence type="ECO:0000256" key="2">
    <source>
        <dbReference type="ARBA" id="ARBA00009726"/>
    </source>
</evidence>
<feature type="transmembrane region" description="Helical" evidence="11">
    <location>
        <begin position="299"/>
        <end position="320"/>
    </location>
</feature>
<keyword evidence="8 11" id="KW-1133">Transmembrane helix</keyword>
<comment type="caution">
    <text evidence="14">The sequence shown here is derived from an EMBL/GenBank/DDBJ whole genome shotgun (WGS) entry which is preliminary data.</text>
</comment>
<evidence type="ECO:0000256" key="5">
    <source>
        <dbReference type="ARBA" id="ARBA00022737"/>
    </source>
</evidence>
<feature type="domain" description="ABC transporter" evidence="12">
    <location>
        <begin position="395"/>
        <end position="630"/>
    </location>
</feature>
<evidence type="ECO:0000313" key="14">
    <source>
        <dbReference type="EMBL" id="KAK3234267.1"/>
    </source>
</evidence>
<dbReference type="GO" id="GO:0005774">
    <property type="term" value="C:vacuolar membrane"/>
    <property type="evidence" value="ECO:0007669"/>
    <property type="project" value="UniProtKB-SubCell"/>
</dbReference>
<protein>
    <recommendedName>
        <fullName evidence="16">ABC transporter</fullName>
    </recommendedName>
</protein>
<feature type="transmembrane region" description="Helical" evidence="11">
    <location>
        <begin position="327"/>
        <end position="348"/>
    </location>
</feature>
<dbReference type="AlphaFoldDB" id="A0AAE0BEQ5"/>
<dbReference type="InterPro" id="IPR050173">
    <property type="entry name" value="ABC_transporter_C-like"/>
</dbReference>
<feature type="transmembrane region" description="Helical" evidence="11">
    <location>
        <begin position="75"/>
        <end position="96"/>
    </location>
</feature>
<organism evidence="14 15">
    <name type="scientific">Cymbomonas tetramitiformis</name>
    <dbReference type="NCBI Taxonomy" id="36881"/>
    <lineage>
        <taxon>Eukaryota</taxon>
        <taxon>Viridiplantae</taxon>
        <taxon>Chlorophyta</taxon>
        <taxon>Pyramimonadophyceae</taxon>
        <taxon>Pyramimonadales</taxon>
        <taxon>Pyramimonadaceae</taxon>
        <taxon>Cymbomonas</taxon>
    </lineage>
</organism>
<dbReference type="GO" id="GO:0005524">
    <property type="term" value="F:ATP binding"/>
    <property type="evidence" value="ECO:0007669"/>
    <property type="project" value="UniProtKB-KW"/>
</dbReference>
<dbReference type="CDD" id="cd03244">
    <property type="entry name" value="ABCC_MRP_domain2"/>
    <property type="match status" value="1"/>
</dbReference>
<keyword evidence="7" id="KW-0067">ATP-binding</keyword>
<evidence type="ECO:0000256" key="10">
    <source>
        <dbReference type="SAM" id="MobiDB-lite"/>
    </source>
</evidence>
<dbReference type="PROSITE" id="PS00211">
    <property type="entry name" value="ABC_TRANSPORTER_1"/>
    <property type="match status" value="1"/>
</dbReference>
<proteinExistence type="inferred from homology"/>
<comment type="subcellular location">
    <subcellularLocation>
        <location evidence="1">Vacuole membrane</location>
        <topology evidence="1">Multi-pass membrane protein</topology>
    </subcellularLocation>
</comment>
<evidence type="ECO:0000256" key="1">
    <source>
        <dbReference type="ARBA" id="ARBA00004128"/>
    </source>
</evidence>
<dbReference type="Proteomes" id="UP001190700">
    <property type="component" value="Unassembled WGS sequence"/>
</dbReference>
<sequence>DGAFQKLLTQHGSMKDTEEDSEGSPAAATPKIAKSKTAKDKELGRLVTTETKESGSVKSGVLLTYLKAMQSVPTAAFVVIMFGLTQLIAVMSEWWLAYWADETESSEEGHGTDFYLGLYVAIAMSTGITTFLRQLGVLSLSLAASEKLHDQMWEAVLRCPLSFFQSTPVGRVTARFARDVDTIDQTLADTVTRSLTTSSTAFVSLIIIAVIAPWFAVGLIPLLYMYYRIMQVYRCSSRELKRLHAVTGSPIYANFSETLMGLDSIRAYGAGRQFWHKCHGLVNTSSRAYFPLKMLERWVALRLEMVANIITMVVCILCVVQRGSSSAGLAGLIIYRSVSITSILGFMVRATIESENQLTAVERIMEYIKSLPAEAPRVTSADGELSSDWPTKGEIEFENLTVTYRSGLEPALQDVSALVRGGERVGVVGRTGAGKSTLMTALFRLVEPSSGCIRIDGVDTATLGLHVLRSRLGIVPQDPVLFSGSVRFNLEPLAEGGAEVSSNDARLVEAIEQVGLKESVKLDDNVAEYGSNFSAGQRQLMCMVRCILQKPRVLVLDEATSSVDYVTDSMIQTTIRTAFGPCTVLTIAHRLNTIADSNRIMCFDAGRIQDFDSPLSLLEKPGSIYYELVNEMGQDAADGIKKAAQMVAVPLS</sequence>
<dbReference type="Pfam" id="PF00005">
    <property type="entry name" value="ABC_tran"/>
    <property type="match status" value="1"/>
</dbReference>
<dbReference type="FunFam" id="1.20.1560.10:FF:000010">
    <property type="entry name" value="Multidrug resistance-associated ABC transporter"/>
    <property type="match status" value="1"/>
</dbReference>
<dbReference type="Pfam" id="PF00664">
    <property type="entry name" value="ABC_membrane"/>
    <property type="match status" value="1"/>
</dbReference>
<evidence type="ECO:0008006" key="16">
    <source>
        <dbReference type="Google" id="ProtNLM"/>
    </source>
</evidence>
<dbReference type="InterPro" id="IPR027417">
    <property type="entry name" value="P-loop_NTPase"/>
</dbReference>